<evidence type="ECO:0000259" key="2">
    <source>
        <dbReference type="PROSITE" id="PS50076"/>
    </source>
</evidence>
<dbReference type="SUPFAM" id="SSF46565">
    <property type="entry name" value="Chaperone J-domain"/>
    <property type="match status" value="1"/>
</dbReference>
<dbReference type="InterPro" id="IPR001623">
    <property type="entry name" value="DnaJ_domain"/>
</dbReference>
<feature type="domain" description="J" evidence="2">
    <location>
        <begin position="4"/>
        <end position="68"/>
    </location>
</feature>
<feature type="region of interest" description="Disordered" evidence="1">
    <location>
        <begin position="138"/>
        <end position="227"/>
    </location>
</feature>
<dbReference type="InterPro" id="IPR036869">
    <property type="entry name" value="J_dom_sf"/>
</dbReference>
<sequence length="251" mass="27880">MARTLYQVLGAHPRASEVELLAAWQRLADPLEREAKISGSAAERLSELNAAWAVLGNPEARAAYDATLPDSVFTEPPTDEVLPDLDAAAGRPLLDWRVGRLLVLITVLSLLAIGWRSCSFSFSSDRARAQAEAMEAEARARDAETRARIDAQINGRDDGHPAGEARWQREQDERANEEARRESDAQIAAREAAREREAAEAAELRARADAERAQAEEEAAERAAENRARLEREKALLERLQDDNNRAMRLH</sequence>
<organism evidence="3 4">
    <name type="scientific">Niveibacterium microcysteis</name>
    <dbReference type="NCBI Taxonomy" id="2811415"/>
    <lineage>
        <taxon>Bacteria</taxon>
        <taxon>Pseudomonadati</taxon>
        <taxon>Pseudomonadota</taxon>
        <taxon>Betaproteobacteria</taxon>
        <taxon>Rhodocyclales</taxon>
        <taxon>Rhodocyclaceae</taxon>
        <taxon>Niveibacterium</taxon>
    </lineage>
</organism>
<evidence type="ECO:0000313" key="3">
    <source>
        <dbReference type="EMBL" id="QSI76938.1"/>
    </source>
</evidence>
<accession>A0ABX7M712</accession>
<feature type="compositionally biased region" description="Basic and acidic residues" evidence="1">
    <location>
        <begin position="191"/>
        <end position="227"/>
    </location>
</feature>
<dbReference type="PROSITE" id="PS50076">
    <property type="entry name" value="DNAJ_2"/>
    <property type="match status" value="1"/>
</dbReference>
<dbReference type="Proteomes" id="UP000663570">
    <property type="component" value="Chromosome"/>
</dbReference>
<reference evidence="3 4" key="1">
    <citation type="submission" date="2021-02" db="EMBL/GenBank/DDBJ databases">
        <title>Niveibacterium changnyeongensis HC41.</title>
        <authorList>
            <person name="Kang M."/>
        </authorList>
    </citation>
    <scope>NUCLEOTIDE SEQUENCE [LARGE SCALE GENOMIC DNA]</scope>
    <source>
        <strain evidence="3 4">HC41</strain>
    </source>
</reference>
<dbReference type="Pfam" id="PF00226">
    <property type="entry name" value="DnaJ"/>
    <property type="match status" value="1"/>
</dbReference>
<protein>
    <recommendedName>
        <fullName evidence="2">J domain-containing protein</fullName>
    </recommendedName>
</protein>
<keyword evidence="4" id="KW-1185">Reference proteome</keyword>
<dbReference type="EMBL" id="CP071060">
    <property type="protein sequence ID" value="QSI76938.1"/>
    <property type="molecule type" value="Genomic_DNA"/>
</dbReference>
<feature type="compositionally biased region" description="Basic and acidic residues" evidence="1">
    <location>
        <begin position="138"/>
        <end position="184"/>
    </location>
</feature>
<proteinExistence type="predicted"/>
<gene>
    <name evidence="3" type="ORF">JY500_21235</name>
</gene>
<evidence type="ECO:0000313" key="4">
    <source>
        <dbReference type="Proteomes" id="UP000663570"/>
    </source>
</evidence>
<name>A0ABX7M712_9RHOO</name>
<evidence type="ECO:0000256" key="1">
    <source>
        <dbReference type="SAM" id="MobiDB-lite"/>
    </source>
</evidence>
<dbReference type="RefSeq" id="WP_206254520.1">
    <property type="nucleotide sequence ID" value="NZ_CP071060.1"/>
</dbReference>
<dbReference type="Gene3D" id="1.10.287.110">
    <property type="entry name" value="DnaJ domain"/>
    <property type="match status" value="1"/>
</dbReference>